<keyword evidence="1" id="KW-0479">Metal-binding</keyword>
<comment type="caution">
    <text evidence="6">The sequence shown here is derived from an EMBL/GenBank/DDBJ whole genome shotgun (WGS) entry which is preliminary data.</text>
</comment>
<dbReference type="Proteomes" id="UP001177023">
    <property type="component" value="Unassembled WGS sequence"/>
</dbReference>
<evidence type="ECO:0000259" key="5">
    <source>
        <dbReference type="Pfam" id="PF13696"/>
    </source>
</evidence>
<accession>A0AA36CHD4</accession>
<evidence type="ECO:0000313" key="7">
    <source>
        <dbReference type="Proteomes" id="UP001177023"/>
    </source>
</evidence>
<dbReference type="EMBL" id="CATQJA010001757">
    <property type="protein sequence ID" value="CAJ0568533.1"/>
    <property type="molecule type" value="Genomic_DNA"/>
</dbReference>
<feature type="domain" description="Zinc knuckle CX2CX3GHX4C" evidence="5">
    <location>
        <begin position="204"/>
        <end position="224"/>
    </location>
</feature>
<dbReference type="Pfam" id="PF13696">
    <property type="entry name" value="zf-CCHC_2"/>
    <property type="match status" value="1"/>
</dbReference>
<sequence length="282" mass="31968">MGCDDIVGMLGKLLPYADPSTSAAWSPNPFGAIGTRPRTASDASDASIRSLKPTNNNSPFKHPSTPARPIVPHSSSIYTPPESPPNHNYFQPMNMQKVLNTPWPQQHQQQHQSVSPPTQRGYPNWPPFSTASPLNNSTPRATPPMMLTPQNIRNMHNYNNMQMAMQNAQPQQQQVQPAFNRQISEEDIEQQILGELSKMRTNVPTDYVCHRCNQKGHWIKFCPTKDPRMEKTPYQGDRPSTGFFACDDCGRKWKADARRNQSMTCRGCRKPVFPYKMMKKAE</sequence>
<keyword evidence="7" id="KW-1185">Reference proteome</keyword>
<dbReference type="SUPFAM" id="SSF57756">
    <property type="entry name" value="Retrovirus zinc finger-like domains"/>
    <property type="match status" value="1"/>
</dbReference>
<dbReference type="InterPro" id="IPR025829">
    <property type="entry name" value="Zn_knuckle_CX2CX3GHX4C"/>
</dbReference>
<protein>
    <recommendedName>
        <fullName evidence="5">Zinc knuckle CX2CX3GHX4C domain-containing protein</fullName>
    </recommendedName>
</protein>
<dbReference type="AlphaFoldDB" id="A0AA36CHD4"/>
<reference evidence="6" key="1">
    <citation type="submission" date="2023-06" db="EMBL/GenBank/DDBJ databases">
        <authorList>
            <person name="Delattre M."/>
        </authorList>
    </citation>
    <scope>NUCLEOTIDE SEQUENCE</scope>
    <source>
        <strain evidence="6">AF72</strain>
    </source>
</reference>
<evidence type="ECO:0000256" key="3">
    <source>
        <dbReference type="ARBA" id="ARBA00022833"/>
    </source>
</evidence>
<evidence type="ECO:0000256" key="4">
    <source>
        <dbReference type="SAM" id="MobiDB-lite"/>
    </source>
</evidence>
<keyword evidence="2" id="KW-0863">Zinc-finger</keyword>
<evidence type="ECO:0000313" key="6">
    <source>
        <dbReference type="EMBL" id="CAJ0568533.1"/>
    </source>
</evidence>
<gene>
    <name evidence="6" type="ORF">MSPICULIGERA_LOCUS7050</name>
</gene>
<organism evidence="6 7">
    <name type="scientific">Mesorhabditis spiculigera</name>
    <dbReference type="NCBI Taxonomy" id="96644"/>
    <lineage>
        <taxon>Eukaryota</taxon>
        <taxon>Metazoa</taxon>
        <taxon>Ecdysozoa</taxon>
        <taxon>Nematoda</taxon>
        <taxon>Chromadorea</taxon>
        <taxon>Rhabditida</taxon>
        <taxon>Rhabditina</taxon>
        <taxon>Rhabditomorpha</taxon>
        <taxon>Rhabditoidea</taxon>
        <taxon>Rhabditidae</taxon>
        <taxon>Mesorhabditinae</taxon>
        <taxon>Mesorhabditis</taxon>
    </lineage>
</organism>
<feature type="non-terminal residue" evidence="6">
    <location>
        <position position="282"/>
    </location>
</feature>
<dbReference type="Gene3D" id="4.10.60.10">
    <property type="entry name" value="Zinc finger, CCHC-type"/>
    <property type="match status" value="1"/>
</dbReference>
<proteinExistence type="predicted"/>
<evidence type="ECO:0000256" key="1">
    <source>
        <dbReference type="ARBA" id="ARBA00022723"/>
    </source>
</evidence>
<feature type="region of interest" description="Disordered" evidence="4">
    <location>
        <begin position="27"/>
        <end position="88"/>
    </location>
</feature>
<dbReference type="GO" id="GO:0008270">
    <property type="term" value="F:zinc ion binding"/>
    <property type="evidence" value="ECO:0007669"/>
    <property type="project" value="UniProtKB-KW"/>
</dbReference>
<evidence type="ECO:0000256" key="2">
    <source>
        <dbReference type="ARBA" id="ARBA00022771"/>
    </source>
</evidence>
<dbReference type="InterPro" id="IPR036875">
    <property type="entry name" value="Znf_CCHC_sf"/>
</dbReference>
<keyword evidence="3" id="KW-0862">Zinc</keyword>
<name>A0AA36CHD4_9BILA</name>
<dbReference type="GO" id="GO:0003676">
    <property type="term" value="F:nucleic acid binding"/>
    <property type="evidence" value="ECO:0007669"/>
    <property type="project" value="InterPro"/>
</dbReference>